<reference evidence="2 3" key="1">
    <citation type="submission" date="2018-11" db="EMBL/GenBank/DDBJ databases">
        <authorList>
            <person name="Zhou Z."/>
            <person name="Wang G."/>
        </authorList>
    </citation>
    <scope>NUCLEOTIDE SEQUENCE [LARGE SCALE GENOMIC DNA]</scope>
    <source>
        <strain evidence="2 3">KCTC52004</strain>
    </source>
</reference>
<dbReference type="PANTHER" id="PTHR43283:SF18">
    <property type="match status" value="1"/>
</dbReference>
<accession>A0A3P1BSR4</accession>
<dbReference type="AlphaFoldDB" id="A0A3P1BSR4"/>
<dbReference type="InterPro" id="IPR012338">
    <property type="entry name" value="Beta-lactam/transpept-like"/>
</dbReference>
<comment type="caution">
    <text evidence="2">The sequence shown here is derived from an EMBL/GenBank/DDBJ whole genome shotgun (WGS) entry which is preliminary data.</text>
</comment>
<name>A0A3P1BSR4_9BACT</name>
<dbReference type="GO" id="GO:0016787">
    <property type="term" value="F:hydrolase activity"/>
    <property type="evidence" value="ECO:0007669"/>
    <property type="project" value="UniProtKB-KW"/>
</dbReference>
<dbReference type="SUPFAM" id="SSF56601">
    <property type="entry name" value="beta-lactamase/transpeptidase-like"/>
    <property type="match status" value="1"/>
</dbReference>
<proteinExistence type="predicted"/>
<sequence>MFLCQTSHLPLRLLFFIAVSRFWLPIQAQSHRQSLQEMLPALLDSAQIPGISIALIENGQLSWSAGMGVKNKTTEEPVSKTTVFRGASLGKPLFAYAVLQLSAEGTIALDTPLVSYVPPAYLEETFLKSPVLDDQIRLITARMVLNHTSGLPNWRSEGKPLTTLFVPGSRYSYSGEGYYLLQRVVEYLVKSSIEAFMQRTVFQPFGMSHTSYVYYPADSGHYTRSYDGTGKSVTDEPESANVAHTLRTTAEDYARFVAAAMMKQSPISKVMLSSQIPTDICQPGRVSWGLGFAVQHAPAGDFFCQWAKSPTASGYVIGSADQKNALIYFVNVANQGLRIAERLVGLGLNYQDPLFGCFGVRPYTAGR</sequence>
<dbReference type="PANTHER" id="PTHR43283">
    <property type="entry name" value="BETA-LACTAMASE-RELATED"/>
    <property type="match status" value="1"/>
</dbReference>
<dbReference type="OrthoDB" id="1357763at2"/>
<evidence type="ECO:0000313" key="3">
    <source>
        <dbReference type="Proteomes" id="UP000271925"/>
    </source>
</evidence>
<keyword evidence="2" id="KW-0378">Hydrolase</keyword>
<evidence type="ECO:0000259" key="1">
    <source>
        <dbReference type="Pfam" id="PF00144"/>
    </source>
</evidence>
<keyword evidence="3" id="KW-1185">Reference proteome</keyword>
<dbReference type="EMBL" id="RQJO01000008">
    <property type="protein sequence ID" value="RRB04150.1"/>
    <property type="molecule type" value="Genomic_DNA"/>
</dbReference>
<dbReference type="Proteomes" id="UP000271925">
    <property type="component" value="Unassembled WGS sequence"/>
</dbReference>
<gene>
    <name evidence="2" type="ORF">EHT25_11545</name>
</gene>
<protein>
    <submittedName>
        <fullName evidence="2">Class A beta-lactamase-related serine hydrolase</fullName>
    </submittedName>
</protein>
<dbReference type="InterPro" id="IPR001466">
    <property type="entry name" value="Beta-lactam-related"/>
</dbReference>
<dbReference type="InterPro" id="IPR050789">
    <property type="entry name" value="Diverse_Enzym_Activities"/>
</dbReference>
<organism evidence="2 3">
    <name type="scientific">Larkinella rosea</name>
    <dbReference type="NCBI Taxonomy" id="2025312"/>
    <lineage>
        <taxon>Bacteria</taxon>
        <taxon>Pseudomonadati</taxon>
        <taxon>Bacteroidota</taxon>
        <taxon>Cytophagia</taxon>
        <taxon>Cytophagales</taxon>
        <taxon>Spirosomataceae</taxon>
        <taxon>Larkinella</taxon>
    </lineage>
</organism>
<dbReference type="Gene3D" id="3.40.710.10">
    <property type="entry name" value="DD-peptidase/beta-lactamase superfamily"/>
    <property type="match status" value="1"/>
</dbReference>
<dbReference type="Pfam" id="PF00144">
    <property type="entry name" value="Beta-lactamase"/>
    <property type="match status" value="1"/>
</dbReference>
<evidence type="ECO:0000313" key="2">
    <source>
        <dbReference type="EMBL" id="RRB04150.1"/>
    </source>
</evidence>
<feature type="domain" description="Beta-lactamase-related" evidence="1">
    <location>
        <begin position="37"/>
        <end position="334"/>
    </location>
</feature>